<organism evidence="1 2">
    <name type="scientific">Nocardiopsis flavescens</name>
    <dbReference type="NCBI Taxonomy" id="758803"/>
    <lineage>
        <taxon>Bacteria</taxon>
        <taxon>Bacillati</taxon>
        <taxon>Actinomycetota</taxon>
        <taxon>Actinomycetes</taxon>
        <taxon>Streptosporangiales</taxon>
        <taxon>Nocardiopsidaceae</taxon>
        <taxon>Nocardiopsis</taxon>
    </lineage>
</organism>
<dbReference type="AlphaFoldDB" id="A0A1M6W9A0"/>
<keyword evidence="2" id="KW-1185">Reference proteome</keyword>
<dbReference type="Proteomes" id="UP000184452">
    <property type="component" value="Unassembled WGS sequence"/>
</dbReference>
<dbReference type="RefSeq" id="WP_073384306.1">
    <property type="nucleotide sequence ID" value="NZ_FQZK01000041.1"/>
</dbReference>
<proteinExistence type="predicted"/>
<evidence type="ECO:0000313" key="1">
    <source>
        <dbReference type="EMBL" id="SHK90350.1"/>
    </source>
</evidence>
<accession>A0A1M6W9A0</accession>
<name>A0A1M6W9A0_9ACTN</name>
<dbReference type="EMBL" id="FQZK01000041">
    <property type="protein sequence ID" value="SHK90350.1"/>
    <property type="molecule type" value="Genomic_DNA"/>
</dbReference>
<protein>
    <submittedName>
        <fullName evidence="1">Uncharacterized protein</fullName>
    </submittedName>
</protein>
<sequence>MIAHGVVEAAEDAVGMLSGGGALKDVWRFAVIQLLDDYESRLRREGVAAAAILFRETPDPTGDPRVDAAFAALAEHLARRDGWSVPEWADSRDRVSLDWWFVTDLRGLHPLALRESPLSFRKRGVFITASALERV</sequence>
<reference evidence="1 2" key="1">
    <citation type="submission" date="2016-11" db="EMBL/GenBank/DDBJ databases">
        <authorList>
            <person name="Jaros S."/>
            <person name="Januszkiewicz K."/>
            <person name="Wedrychowicz H."/>
        </authorList>
    </citation>
    <scope>NUCLEOTIDE SEQUENCE [LARGE SCALE GENOMIC DNA]</scope>
    <source>
        <strain evidence="1 2">CGMCC 4.5723</strain>
    </source>
</reference>
<evidence type="ECO:0000313" key="2">
    <source>
        <dbReference type="Proteomes" id="UP000184452"/>
    </source>
</evidence>
<gene>
    <name evidence="1" type="ORF">SAMN05421803_14123</name>
</gene>